<proteinExistence type="predicted"/>
<organism evidence="2 3">
    <name type="scientific">Agromyces marinus</name>
    <dbReference type="NCBI Taxonomy" id="1389020"/>
    <lineage>
        <taxon>Bacteria</taxon>
        <taxon>Bacillati</taxon>
        <taxon>Actinomycetota</taxon>
        <taxon>Actinomycetes</taxon>
        <taxon>Micrococcales</taxon>
        <taxon>Microbacteriaceae</taxon>
        <taxon>Agromyces</taxon>
    </lineage>
</organism>
<dbReference type="Gene3D" id="1.10.101.10">
    <property type="entry name" value="PGBD-like superfamily/PGBD"/>
    <property type="match status" value="1"/>
</dbReference>
<protein>
    <recommendedName>
        <fullName evidence="1">Peptidoglycan binding-like domain-containing protein</fullName>
    </recommendedName>
</protein>
<name>A0ABM8H336_9MICO</name>
<dbReference type="InterPro" id="IPR036365">
    <property type="entry name" value="PGBD-like_sf"/>
</dbReference>
<dbReference type="EMBL" id="AP027734">
    <property type="protein sequence ID" value="BDZ55209.1"/>
    <property type="molecule type" value="Genomic_DNA"/>
</dbReference>
<reference evidence="3" key="1">
    <citation type="journal article" date="2019" name="Int. J. Syst. Evol. Microbiol.">
        <title>The Global Catalogue of Microorganisms (GCM) 10K type strain sequencing project: providing services to taxonomists for standard genome sequencing and annotation.</title>
        <authorList>
            <consortium name="The Broad Institute Genomics Platform"/>
            <consortium name="The Broad Institute Genome Sequencing Center for Infectious Disease"/>
            <person name="Wu L."/>
            <person name="Ma J."/>
        </authorList>
    </citation>
    <scope>NUCLEOTIDE SEQUENCE [LARGE SCALE GENOMIC DNA]</scope>
    <source>
        <strain evidence="3">NBRC 109019</strain>
    </source>
</reference>
<accession>A0ABM8H336</accession>
<dbReference type="InterPro" id="IPR036366">
    <property type="entry name" value="PGBDSf"/>
</dbReference>
<evidence type="ECO:0000313" key="3">
    <source>
        <dbReference type="Proteomes" id="UP001321477"/>
    </source>
</evidence>
<evidence type="ECO:0000259" key="1">
    <source>
        <dbReference type="Pfam" id="PF01471"/>
    </source>
</evidence>
<evidence type="ECO:0000313" key="2">
    <source>
        <dbReference type="EMBL" id="BDZ55209.1"/>
    </source>
</evidence>
<keyword evidence="3" id="KW-1185">Reference proteome</keyword>
<dbReference type="SUPFAM" id="SSF47090">
    <property type="entry name" value="PGBD-like"/>
    <property type="match status" value="1"/>
</dbReference>
<dbReference type="InterPro" id="IPR002477">
    <property type="entry name" value="Peptidoglycan-bd-like"/>
</dbReference>
<gene>
    <name evidence="2" type="ORF">GCM10025870_22820</name>
</gene>
<dbReference type="Pfam" id="PF01471">
    <property type="entry name" value="PG_binding_1"/>
    <property type="match status" value="1"/>
</dbReference>
<dbReference type="Proteomes" id="UP001321477">
    <property type="component" value="Chromosome"/>
</dbReference>
<feature type="domain" description="Peptidoglycan binding-like" evidence="1">
    <location>
        <begin position="85"/>
        <end position="130"/>
    </location>
</feature>
<sequence length="303" mass="30432">MEGPRAVPVTERVFDDAHTVAAVPELSREVSVVLSGPGGMVTASSCAPGAVVKAGDHLLSVDGVVRIAVVTDVPLWRDLGFGMEGADVEGLQRALVEQGNELSVSGRYGWDTVAAVEAMQDAARVEPTGRIALDRVQWVPAGVGAVASCEVGVGLAIGSGSPVLVAGGTLVGLSLPGAEGELPGRSYVAVAGEVVVPIGADRRVTDPALMSAVAATTAFAEWVKDPVGGVAVLVRLAEPIAAIGIPPSAVVVSDARTGCVVLGGEQTVAVEVLASELGTVFAVPERPVDRVIVPAAKVTASCG</sequence>